<name>A0A422ZX82_KLEPN</name>
<dbReference type="Proteomes" id="UP000283322">
    <property type="component" value="Unassembled WGS sequence"/>
</dbReference>
<reference evidence="1 2" key="1">
    <citation type="submission" date="2018-10" db="EMBL/GenBank/DDBJ databases">
        <authorList>
            <person name="Vanduin D."/>
            <person name="Fouts D."/>
            <person name="Wright M."/>
            <person name="Sutton G."/>
            <person name="Nguyen K."/>
            <person name="Kreiswirth B."/>
            <person name="Chen L."/>
            <person name="Rojas L."/>
            <person name="Hujer A."/>
            <person name="Hujer K."/>
            <person name="Bonomo R."/>
            <person name="Adams M."/>
        </authorList>
    </citation>
    <scope>NUCLEOTIDE SEQUENCE [LARGE SCALE GENOMIC DNA]</scope>
    <source>
        <strain evidence="1 2">CRK0165</strain>
    </source>
</reference>
<sequence>MPSTTPTISLYKSDESTFNDAKFASVVSNFYGTMLSNQITLGNEIESVIAGSLWDIYVD</sequence>
<accession>A0A422ZX82</accession>
<organism evidence="1 2">
    <name type="scientific">Klebsiella pneumoniae</name>
    <dbReference type="NCBI Taxonomy" id="573"/>
    <lineage>
        <taxon>Bacteria</taxon>
        <taxon>Pseudomonadati</taxon>
        <taxon>Pseudomonadota</taxon>
        <taxon>Gammaproteobacteria</taxon>
        <taxon>Enterobacterales</taxon>
        <taxon>Enterobacteriaceae</taxon>
        <taxon>Klebsiella/Raoultella group</taxon>
        <taxon>Klebsiella</taxon>
        <taxon>Klebsiella pneumoniae complex</taxon>
    </lineage>
</organism>
<dbReference type="EMBL" id="MPYG04000070">
    <property type="protein sequence ID" value="ROG99204.1"/>
    <property type="molecule type" value="Genomic_DNA"/>
</dbReference>
<evidence type="ECO:0000313" key="1">
    <source>
        <dbReference type="EMBL" id="ROG99204.1"/>
    </source>
</evidence>
<proteinExistence type="predicted"/>
<protein>
    <submittedName>
        <fullName evidence="1">Uncharacterized protein</fullName>
    </submittedName>
</protein>
<evidence type="ECO:0000313" key="2">
    <source>
        <dbReference type="Proteomes" id="UP000283322"/>
    </source>
</evidence>
<gene>
    <name evidence="1" type="ORF">BL124_00009160</name>
</gene>
<dbReference type="AlphaFoldDB" id="A0A422ZX82"/>
<comment type="caution">
    <text evidence="1">The sequence shown here is derived from an EMBL/GenBank/DDBJ whole genome shotgun (WGS) entry which is preliminary data.</text>
</comment>